<dbReference type="GO" id="GO:0090729">
    <property type="term" value="F:toxin activity"/>
    <property type="evidence" value="ECO:0007669"/>
    <property type="project" value="UniProtKB-KW"/>
</dbReference>
<dbReference type="GO" id="GO:0004540">
    <property type="term" value="F:RNA nuclease activity"/>
    <property type="evidence" value="ECO:0007669"/>
    <property type="project" value="InterPro"/>
</dbReference>
<reference evidence="7" key="1">
    <citation type="submission" date="2017-08" db="EMBL/GenBank/DDBJ databases">
        <authorList>
            <person name="Imhoff J.F."/>
            <person name="Rahn T."/>
            <person name="Kuenzel S."/>
            <person name="Neulinger S.C."/>
        </authorList>
    </citation>
    <scope>NUCLEOTIDE SEQUENCE</scope>
    <source>
        <strain evidence="7">DSM 11080</strain>
    </source>
</reference>
<dbReference type="GO" id="GO:0016787">
    <property type="term" value="F:hydrolase activity"/>
    <property type="evidence" value="ECO:0007669"/>
    <property type="project" value="UniProtKB-KW"/>
</dbReference>
<dbReference type="HAMAP" id="MF_00265">
    <property type="entry name" value="VapC_Nob1"/>
    <property type="match status" value="1"/>
</dbReference>
<dbReference type="Proteomes" id="UP001296776">
    <property type="component" value="Unassembled WGS sequence"/>
</dbReference>
<dbReference type="Pfam" id="PF01850">
    <property type="entry name" value="PIN"/>
    <property type="match status" value="1"/>
</dbReference>
<comment type="similarity">
    <text evidence="5">Belongs to the PINc/VapC protein family.</text>
</comment>
<feature type="domain" description="PIN" evidence="6">
    <location>
        <begin position="4"/>
        <end position="124"/>
    </location>
</feature>
<evidence type="ECO:0000313" key="8">
    <source>
        <dbReference type="Proteomes" id="UP001296776"/>
    </source>
</evidence>
<name>A0AAJ0UA29_9GAMM</name>
<evidence type="ECO:0000256" key="5">
    <source>
        <dbReference type="HAMAP-Rule" id="MF_00265"/>
    </source>
</evidence>
<dbReference type="SUPFAM" id="SSF88723">
    <property type="entry name" value="PIN domain-like"/>
    <property type="match status" value="1"/>
</dbReference>
<dbReference type="InterPro" id="IPR029060">
    <property type="entry name" value="PIN-like_dom_sf"/>
</dbReference>
<dbReference type="InterPro" id="IPR022907">
    <property type="entry name" value="VapC_family"/>
</dbReference>
<evidence type="ECO:0000259" key="6">
    <source>
        <dbReference type="Pfam" id="PF01850"/>
    </source>
</evidence>
<evidence type="ECO:0000256" key="1">
    <source>
        <dbReference type="ARBA" id="ARBA00022649"/>
    </source>
</evidence>
<comment type="caution">
    <text evidence="7">The sequence shown here is derived from an EMBL/GenBank/DDBJ whole genome shotgun (WGS) entry which is preliminary data.</text>
</comment>
<comment type="cofactor">
    <cofactor evidence="5">
        <name>Mg(2+)</name>
        <dbReference type="ChEBI" id="CHEBI:18420"/>
    </cofactor>
</comment>
<dbReference type="Gene3D" id="3.40.50.1010">
    <property type="entry name" value="5'-nuclease"/>
    <property type="match status" value="1"/>
</dbReference>
<gene>
    <name evidence="5" type="primary">vapC</name>
    <name evidence="7" type="ORF">CKO40_21085</name>
</gene>
<dbReference type="PANTHER" id="PTHR39664">
    <property type="match status" value="1"/>
</dbReference>
<accession>A0AAJ0UA29</accession>
<sequence>MKALDTNVLVRFLVNDDPKQAGQVRQLFAAAEQQNAVFFVPLLVLLETIWVLESAYQVPRSDLIDALSDLLLLPILKFEQREALQAMLAMAQTNHMDLPDLLIGQSALRSGCERILTFDKKAARSDAFELLVIS</sequence>
<reference evidence="7" key="2">
    <citation type="journal article" date="2020" name="Microorganisms">
        <title>Osmotic Adaptation and Compatible Solute Biosynthesis of Phototrophic Bacteria as Revealed from Genome Analyses.</title>
        <authorList>
            <person name="Imhoff J.F."/>
            <person name="Rahn T."/>
            <person name="Kunzel S."/>
            <person name="Keller A."/>
            <person name="Neulinger S.C."/>
        </authorList>
    </citation>
    <scope>NUCLEOTIDE SEQUENCE</scope>
    <source>
        <strain evidence="7">DSM 11080</strain>
    </source>
</reference>
<feature type="binding site" evidence="5">
    <location>
        <position position="100"/>
    </location>
    <ligand>
        <name>Mg(2+)</name>
        <dbReference type="ChEBI" id="CHEBI:18420"/>
    </ligand>
</feature>
<organism evidence="7 8">
    <name type="scientific">Halochromatium glycolicum</name>
    <dbReference type="NCBI Taxonomy" id="85075"/>
    <lineage>
        <taxon>Bacteria</taxon>
        <taxon>Pseudomonadati</taxon>
        <taxon>Pseudomonadota</taxon>
        <taxon>Gammaproteobacteria</taxon>
        <taxon>Chromatiales</taxon>
        <taxon>Chromatiaceae</taxon>
        <taxon>Halochromatium</taxon>
    </lineage>
</organism>
<keyword evidence="5" id="KW-0800">Toxin</keyword>
<keyword evidence="3 5" id="KW-0479">Metal-binding</keyword>
<dbReference type="PANTHER" id="PTHR39664:SF2">
    <property type="entry name" value="NUCLEIC ACID-BINDING PROTEIN, CONTAINING PIN DOMAIN-RELATED"/>
    <property type="match status" value="1"/>
</dbReference>
<dbReference type="CDD" id="cd18683">
    <property type="entry name" value="PIN_VapC-like"/>
    <property type="match status" value="1"/>
</dbReference>
<evidence type="ECO:0000256" key="3">
    <source>
        <dbReference type="ARBA" id="ARBA00022723"/>
    </source>
</evidence>
<dbReference type="EMBL" id="NRSJ01000058">
    <property type="protein sequence ID" value="MBK1706962.1"/>
    <property type="molecule type" value="Genomic_DNA"/>
</dbReference>
<dbReference type="InterPro" id="IPR002716">
    <property type="entry name" value="PIN_dom"/>
</dbReference>
<evidence type="ECO:0000256" key="4">
    <source>
        <dbReference type="ARBA" id="ARBA00022801"/>
    </source>
</evidence>
<keyword evidence="5" id="KW-0460">Magnesium</keyword>
<dbReference type="RefSeq" id="WP_200348439.1">
    <property type="nucleotide sequence ID" value="NZ_NRSJ01000058.1"/>
</dbReference>
<proteinExistence type="inferred from homology"/>
<keyword evidence="2 5" id="KW-0540">Nuclease</keyword>
<dbReference type="AlphaFoldDB" id="A0AAJ0UA29"/>
<keyword evidence="8" id="KW-1185">Reference proteome</keyword>
<protein>
    <recommendedName>
        <fullName evidence="5">Ribonuclease VapC</fullName>
        <shortName evidence="5">RNase VapC</shortName>
        <ecNumber evidence="5">3.1.-.-</ecNumber>
    </recommendedName>
    <alternativeName>
        <fullName evidence="5">Toxin VapC</fullName>
    </alternativeName>
</protein>
<dbReference type="EC" id="3.1.-.-" evidence="5"/>
<comment type="function">
    <text evidence="5">Toxic component of a toxin-antitoxin (TA) system. An RNase.</text>
</comment>
<keyword evidence="4 5" id="KW-0378">Hydrolase</keyword>
<evidence type="ECO:0000256" key="2">
    <source>
        <dbReference type="ARBA" id="ARBA00022722"/>
    </source>
</evidence>
<dbReference type="GO" id="GO:0000287">
    <property type="term" value="F:magnesium ion binding"/>
    <property type="evidence" value="ECO:0007669"/>
    <property type="project" value="UniProtKB-UniRule"/>
</dbReference>
<keyword evidence="1 5" id="KW-1277">Toxin-antitoxin system</keyword>
<feature type="binding site" evidence="5">
    <location>
        <position position="5"/>
    </location>
    <ligand>
        <name>Mg(2+)</name>
        <dbReference type="ChEBI" id="CHEBI:18420"/>
    </ligand>
</feature>
<evidence type="ECO:0000313" key="7">
    <source>
        <dbReference type="EMBL" id="MBK1706962.1"/>
    </source>
</evidence>